<dbReference type="PIRSF" id="PIRSF000521">
    <property type="entry name" value="Transaminase_4ab_Lys_Orn"/>
    <property type="match status" value="1"/>
</dbReference>
<proteinExistence type="inferred from homology"/>
<dbReference type="EMBL" id="JAHLFG010000086">
    <property type="protein sequence ID" value="MBU3827377.1"/>
    <property type="molecule type" value="Genomic_DNA"/>
</dbReference>
<dbReference type="GO" id="GO:0030170">
    <property type="term" value="F:pyridoxal phosphate binding"/>
    <property type="evidence" value="ECO:0007669"/>
    <property type="project" value="InterPro"/>
</dbReference>
<comment type="similarity">
    <text evidence="2 4">Belongs to the class-III pyridoxal-phosphate-dependent aminotransferase family.</text>
</comment>
<dbReference type="InterPro" id="IPR005814">
    <property type="entry name" value="Aminotrans_3"/>
</dbReference>
<dbReference type="PANTHER" id="PTHR45688:SF13">
    <property type="entry name" value="ALANINE--GLYOXYLATE AMINOTRANSFERASE 2-LIKE"/>
    <property type="match status" value="1"/>
</dbReference>
<comment type="cofactor">
    <cofactor evidence="1">
        <name>pyridoxal 5'-phosphate</name>
        <dbReference type="ChEBI" id="CHEBI:597326"/>
    </cofactor>
</comment>
<gene>
    <name evidence="5" type="ORF">IAA31_07835</name>
</gene>
<accession>A0A9E2KQ09</accession>
<dbReference type="PANTHER" id="PTHR45688">
    <property type="match status" value="1"/>
</dbReference>
<protein>
    <submittedName>
        <fullName evidence="5">Aspartate aminotransferase family protein</fullName>
    </submittedName>
</protein>
<dbReference type="AlphaFoldDB" id="A0A9E2KQ09"/>
<dbReference type="Pfam" id="PF00202">
    <property type="entry name" value="Aminotran_3"/>
    <property type="match status" value="1"/>
</dbReference>
<organism evidence="5 6">
    <name type="scientific">Candidatus Anaerobiospirillum merdipullorum</name>
    <dbReference type="NCBI Taxonomy" id="2838450"/>
    <lineage>
        <taxon>Bacteria</taxon>
        <taxon>Pseudomonadati</taxon>
        <taxon>Pseudomonadota</taxon>
        <taxon>Gammaproteobacteria</taxon>
        <taxon>Aeromonadales</taxon>
        <taxon>Succinivibrionaceae</taxon>
        <taxon>Anaerobiospirillum</taxon>
    </lineage>
</organism>
<dbReference type="GO" id="GO:0008483">
    <property type="term" value="F:transaminase activity"/>
    <property type="evidence" value="ECO:0007669"/>
    <property type="project" value="UniProtKB-KW"/>
</dbReference>
<evidence type="ECO:0000256" key="1">
    <source>
        <dbReference type="ARBA" id="ARBA00001933"/>
    </source>
</evidence>
<reference evidence="5" key="2">
    <citation type="submission" date="2021-04" db="EMBL/GenBank/DDBJ databases">
        <authorList>
            <person name="Gilroy R."/>
        </authorList>
    </citation>
    <scope>NUCLEOTIDE SEQUENCE</scope>
    <source>
        <strain evidence="5">687</strain>
    </source>
</reference>
<dbReference type="InterPro" id="IPR015421">
    <property type="entry name" value="PyrdxlP-dep_Trfase_major"/>
</dbReference>
<dbReference type="InterPro" id="IPR015424">
    <property type="entry name" value="PyrdxlP-dep_Trfase"/>
</dbReference>
<keyword evidence="3 4" id="KW-0663">Pyridoxal phosphate</keyword>
<dbReference type="Gene3D" id="3.40.640.10">
    <property type="entry name" value="Type I PLP-dependent aspartate aminotransferase-like (Major domain)"/>
    <property type="match status" value="1"/>
</dbReference>
<evidence type="ECO:0000313" key="6">
    <source>
        <dbReference type="Proteomes" id="UP000824150"/>
    </source>
</evidence>
<dbReference type="SUPFAM" id="SSF53383">
    <property type="entry name" value="PLP-dependent transferases"/>
    <property type="match status" value="1"/>
</dbReference>
<dbReference type="Proteomes" id="UP000824150">
    <property type="component" value="Unassembled WGS sequence"/>
</dbReference>
<dbReference type="PROSITE" id="PS00600">
    <property type="entry name" value="AA_TRANSFER_CLASS_3"/>
    <property type="match status" value="1"/>
</dbReference>
<sequence>MRTILSMNAFDPTQLADIDPEIRQETQRRLKYFGKAALLFFHEPLEIERGQGAWLYDIKGEKYLDAYNNVPCIGHAHPRVAAYVQEQLLKVNTHTRYLTKIVDDYAEKLLATFPDELCNLTMTCTGSESNDLALREASYYTGGTGVVVTQTAYHGNSYLTTCVSPSSFKVGKPPRWVKSVPMPDSYRLGAQNVAQSFGAAVDQAFSEMEEEGIKPSALLFDTIFSSDGVFADPVGFVKEAVAAARRHGALVIADEVQPGFGRTGQMWGFARQGFVPDIVTMGKPMGNGYPMAGVVTRPEILEALCARTGYFNTFGGSPAAAAAGLAVIETIFDEDLLTNAQSSGDALRQGLRQLQAEFSCLGDVRGAGLFTGLEIVSDPENKTPDGAGAAIIMNGLKRHHVLIGSAGPWGSTLKIRPPLCFGAKEVEFFLEALHQTLKECDLH</sequence>
<comment type="caution">
    <text evidence="5">The sequence shown here is derived from an EMBL/GenBank/DDBJ whole genome shotgun (WGS) entry which is preliminary data.</text>
</comment>
<dbReference type="CDD" id="cd00610">
    <property type="entry name" value="OAT_like"/>
    <property type="match status" value="1"/>
</dbReference>
<evidence type="ECO:0000256" key="2">
    <source>
        <dbReference type="ARBA" id="ARBA00008954"/>
    </source>
</evidence>
<dbReference type="InterPro" id="IPR015422">
    <property type="entry name" value="PyrdxlP-dep_Trfase_small"/>
</dbReference>
<evidence type="ECO:0000256" key="3">
    <source>
        <dbReference type="ARBA" id="ARBA00022898"/>
    </source>
</evidence>
<dbReference type="InterPro" id="IPR049704">
    <property type="entry name" value="Aminotrans_3_PPA_site"/>
</dbReference>
<keyword evidence="5" id="KW-0032">Aminotransferase</keyword>
<keyword evidence="5" id="KW-0808">Transferase</keyword>
<evidence type="ECO:0000313" key="5">
    <source>
        <dbReference type="EMBL" id="MBU3827377.1"/>
    </source>
</evidence>
<reference evidence="5" key="1">
    <citation type="journal article" date="2021" name="PeerJ">
        <title>Extensive microbial diversity within the chicken gut microbiome revealed by metagenomics and culture.</title>
        <authorList>
            <person name="Gilroy R."/>
            <person name="Ravi A."/>
            <person name="Getino M."/>
            <person name="Pursley I."/>
            <person name="Horton D.L."/>
            <person name="Alikhan N.F."/>
            <person name="Baker D."/>
            <person name="Gharbi K."/>
            <person name="Hall N."/>
            <person name="Watson M."/>
            <person name="Adriaenssens E.M."/>
            <person name="Foster-Nyarko E."/>
            <person name="Jarju S."/>
            <person name="Secka A."/>
            <person name="Antonio M."/>
            <person name="Oren A."/>
            <person name="Chaudhuri R.R."/>
            <person name="La Ragione R."/>
            <person name="Hildebrand F."/>
            <person name="Pallen M.J."/>
        </authorList>
    </citation>
    <scope>NUCLEOTIDE SEQUENCE</scope>
    <source>
        <strain evidence="5">687</strain>
    </source>
</reference>
<evidence type="ECO:0000256" key="4">
    <source>
        <dbReference type="RuleBase" id="RU003560"/>
    </source>
</evidence>
<dbReference type="Gene3D" id="3.90.1150.10">
    <property type="entry name" value="Aspartate Aminotransferase, domain 1"/>
    <property type="match status" value="1"/>
</dbReference>
<name>A0A9E2KQ09_9GAMM</name>